<evidence type="ECO:0000259" key="3">
    <source>
        <dbReference type="Pfam" id="PF00644"/>
    </source>
</evidence>
<dbReference type="AlphaFoldDB" id="A0A8C9RAK8"/>
<dbReference type="InterPro" id="IPR012317">
    <property type="entry name" value="Poly(ADP-ribose)pol_cat_dom"/>
</dbReference>
<dbReference type="GeneTree" id="ENSGT00940000163496"/>
<evidence type="ECO:0000313" key="4">
    <source>
        <dbReference type="Ensembl" id="ENSSFOP00015008991.2"/>
    </source>
</evidence>
<dbReference type="SUPFAM" id="SSF56399">
    <property type="entry name" value="ADP-ribosylation"/>
    <property type="match status" value="1"/>
</dbReference>
<feature type="compositionally biased region" description="Basic and acidic residues" evidence="2">
    <location>
        <begin position="1"/>
        <end position="15"/>
    </location>
</feature>
<organism evidence="4 5">
    <name type="scientific">Scleropages formosus</name>
    <name type="common">Asian bonytongue</name>
    <name type="synonym">Osteoglossum formosum</name>
    <dbReference type="NCBI Taxonomy" id="113540"/>
    <lineage>
        <taxon>Eukaryota</taxon>
        <taxon>Metazoa</taxon>
        <taxon>Chordata</taxon>
        <taxon>Craniata</taxon>
        <taxon>Vertebrata</taxon>
        <taxon>Euteleostomi</taxon>
        <taxon>Actinopterygii</taxon>
        <taxon>Neopterygii</taxon>
        <taxon>Teleostei</taxon>
        <taxon>Osteoglossocephala</taxon>
        <taxon>Osteoglossomorpha</taxon>
        <taxon>Osteoglossiformes</taxon>
        <taxon>Osteoglossidae</taxon>
        <taxon>Scleropages</taxon>
    </lineage>
</organism>
<dbReference type="Pfam" id="PF00644">
    <property type="entry name" value="PARP"/>
    <property type="match status" value="1"/>
</dbReference>
<dbReference type="PANTHER" id="PTHR36542">
    <property type="entry name" value="GIG2-LIKE PROTEIN DRED-RELATED"/>
    <property type="match status" value="1"/>
</dbReference>
<reference evidence="4 5" key="1">
    <citation type="submission" date="2019-04" db="EMBL/GenBank/DDBJ databases">
        <authorList>
            <consortium name="Wellcome Sanger Institute Data Sharing"/>
        </authorList>
    </citation>
    <scope>NUCLEOTIDE SEQUENCE [LARGE SCALE GENOMIC DNA]</scope>
</reference>
<evidence type="ECO:0000256" key="2">
    <source>
        <dbReference type="SAM" id="MobiDB-lite"/>
    </source>
</evidence>
<keyword evidence="5" id="KW-1185">Reference proteome</keyword>
<dbReference type="OrthoDB" id="9894570at2759"/>
<feature type="region of interest" description="Disordered" evidence="2">
    <location>
        <begin position="1"/>
        <end position="23"/>
    </location>
</feature>
<dbReference type="GO" id="GO:0005737">
    <property type="term" value="C:cytoplasm"/>
    <property type="evidence" value="ECO:0007669"/>
    <property type="project" value="TreeGrafter"/>
</dbReference>
<comment type="similarity">
    <text evidence="1">Belongs to the ARTD/PARP family.</text>
</comment>
<dbReference type="Ensembl" id="ENSSFOT00015009116.2">
    <property type="protein sequence ID" value="ENSSFOP00015008991.2"/>
    <property type="gene ID" value="ENSSFOG00015005862.2"/>
</dbReference>
<dbReference type="Proteomes" id="UP000694397">
    <property type="component" value="Chromosome 3"/>
</dbReference>
<reference evidence="4" key="3">
    <citation type="submission" date="2025-09" db="UniProtKB">
        <authorList>
            <consortium name="Ensembl"/>
        </authorList>
    </citation>
    <scope>IDENTIFICATION</scope>
</reference>
<reference evidence="4" key="2">
    <citation type="submission" date="2025-08" db="UniProtKB">
        <authorList>
            <consortium name="Ensembl"/>
        </authorList>
    </citation>
    <scope>IDENTIFICATION</scope>
</reference>
<feature type="domain" description="PARP catalytic" evidence="3">
    <location>
        <begin position="26"/>
        <end position="101"/>
    </location>
</feature>
<evidence type="ECO:0000313" key="5">
    <source>
        <dbReference type="Proteomes" id="UP000694397"/>
    </source>
</evidence>
<sequence length="206" mass="23135">METSLRTEGKTEKHLKSGQAPKRGHGYIMYHGTHKTSAHAIITSGFKPSAGGTLGPGVYCSRDINKALGYPSFCSPNERVVLKLQVKVGKVKRIDAQSIHLVTSWHQNGYDTAWLPASMGRYEEDCVWDPKRLTVMGIAHCTDVNTKSALEGLMKQKEKDQAQDQQQIQCKICKKQMEETHALEKCWTCAATICPFMDRHLCRIRT</sequence>
<proteinExistence type="inferred from homology"/>
<protein>
    <submittedName>
        <fullName evidence="4">Uncharacterized LOC108924725</fullName>
    </submittedName>
</protein>
<name>A0A8C9RAK8_SCLFO</name>
<dbReference type="FunFam" id="3.90.175.10:FF:000005">
    <property type="entry name" value="Uncharacterized protein"/>
    <property type="match status" value="1"/>
</dbReference>
<dbReference type="Gene3D" id="3.90.175.10">
    <property type="entry name" value="Diphtheria Toxin, domain 1"/>
    <property type="match status" value="1"/>
</dbReference>
<evidence type="ECO:0000256" key="1">
    <source>
        <dbReference type="ARBA" id="ARBA00024347"/>
    </source>
</evidence>
<dbReference type="GO" id="GO:0003950">
    <property type="term" value="F:NAD+ poly-ADP-ribosyltransferase activity"/>
    <property type="evidence" value="ECO:0007669"/>
    <property type="project" value="InterPro"/>
</dbReference>
<gene>
    <name evidence="4" type="primary">LOC108924725</name>
</gene>
<dbReference type="PANTHER" id="PTHR36542:SF8">
    <property type="entry name" value="GIG2-LIKE PROTEIN DREN"/>
    <property type="match status" value="1"/>
</dbReference>
<accession>A0A8C9RAK8</accession>